<dbReference type="InterPro" id="IPR024654">
    <property type="entry name" value="Calcineurin-like_PHP_lpxH"/>
</dbReference>
<dbReference type="InterPro" id="IPR029052">
    <property type="entry name" value="Metallo-depent_PP-like"/>
</dbReference>
<keyword evidence="2" id="KW-0479">Metal-binding</keyword>
<dbReference type="GO" id="GO:0046872">
    <property type="term" value="F:metal ion binding"/>
    <property type="evidence" value="ECO:0007669"/>
    <property type="project" value="UniProtKB-KW"/>
</dbReference>
<dbReference type="EC" id="3.1.4.-" evidence="2"/>
<keyword evidence="5" id="KW-1185">Reference proteome</keyword>
<evidence type="ECO:0000256" key="1">
    <source>
        <dbReference type="ARBA" id="ARBA00008950"/>
    </source>
</evidence>
<accession>A0A1S2VF91</accession>
<dbReference type="EMBL" id="MORL01000017">
    <property type="protein sequence ID" value="OIN56955.1"/>
    <property type="molecule type" value="Genomic_DNA"/>
</dbReference>
<dbReference type="NCBIfam" id="TIGR00040">
    <property type="entry name" value="yfcE"/>
    <property type="match status" value="1"/>
</dbReference>
<evidence type="ECO:0000259" key="3">
    <source>
        <dbReference type="Pfam" id="PF12850"/>
    </source>
</evidence>
<dbReference type="Proteomes" id="UP000181790">
    <property type="component" value="Unassembled WGS sequence"/>
</dbReference>
<dbReference type="SUPFAM" id="SSF56300">
    <property type="entry name" value="Metallo-dependent phosphatases"/>
    <property type="match status" value="1"/>
</dbReference>
<reference evidence="4 5" key="1">
    <citation type="submission" date="2016-10" db="EMBL/GenBank/DDBJ databases">
        <title>Arsenicibacter rosenii gen. nov., sp. nov., an efficient arsenic-methylating bacterium isolated from an arsenic-contaminated paddy soil.</title>
        <authorList>
            <person name="Huang K."/>
        </authorList>
    </citation>
    <scope>NUCLEOTIDE SEQUENCE [LARGE SCALE GENOMIC DNA]</scope>
    <source>
        <strain evidence="4 5">SM-1</strain>
    </source>
</reference>
<evidence type="ECO:0000313" key="5">
    <source>
        <dbReference type="Proteomes" id="UP000181790"/>
    </source>
</evidence>
<feature type="domain" description="Calcineurin-like phosphoesterase" evidence="3">
    <location>
        <begin position="3"/>
        <end position="149"/>
    </location>
</feature>
<dbReference type="AlphaFoldDB" id="A0A1S2VF91"/>
<dbReference type="Gene3D" id="3.60.21.10">
    <property type="match status" value="1"/>
</dbReference>
<comment type="similarity">
    <text evidence="1 2">Belongs to the metallophosphoesterase superfamily. YfcE family.</text>
</comment>
<comment type="caution">
    <text evidence="4">The sequence shown here is derived from an EMBL/GenBank/DDBJ whole genome shotgun (WGS) entry which is preliminary data.</text>
</comment>
<organism evidence="4 5">
    <name type="scientific">Arsenicibacter rosenii</name>
    <dbReference type="NCBI Taxonomy" id="1750698"/>
    <lineage>
        <taxon>Bacteria</taxon>
        <taxon>Pseudomonadati</taxon>
        <taxon>Bacteroidota</taxon>
        <taxon>Cytophagia</taxon>
        <taxon>Cytophagales</taxon>
        <taxon>Spirosomataceae</taxon>
        <taxon>Arsenicibacter</taxon>
    </lineage>
</organism>
<name>A0A1S2VF91_9BACT</name>
<dbReference type="Pfam" id="PF12850">
    <property type="entry name" value="Metallophos_2"/>
    <property type="match status" value="1"/>
</dbReference>
<sequence>MTRIGLLSDTHSYLDPQILSHFDDCDEVWHAGDVGQRAVLDQLTAFKPLRVVCGNIDGESSDLPSHQRFRLEGFDIWITHIGGTPPKYNPIVRPNLQIDTPDIFICGHSHILKVVRDPKMRNLLYMNPGAAGKTGFHVVRTCLRFSLHNGQISDMQAIELGRR</sequence>
<proteinExistence type="inferred from homology"/>
<protein>
    <recommendedName>
        <fullName evidence="2">Phosphoesterase</fullName>
        <ecNumber evidence="2">3.1.4.-</ecNumber>
    </recommendedName>
</protein>
<dbReference type="GO" id="GO:0016787">
    <property type="term" value="F:hydrolase activity"/>
    <property type="evidence" value="ECO:0007669"/>
    <property type="project" value="UniProtKB-UniRule"/>
</dbReference>
<evidence type="ECO:0000313" key="4">
    <source>
        <dbReference type="EMBL" id="OIN56955.1"/>
    </source>
</evidence>
<dbReference type="OrthoDB" id="9785951at2"/>
<comment type="cofactor">
    <cofactor evidence="2">
        <name>a divalent metal cation</name>
        <dbReference type="ChEBI" id="CHEBI:60240"/>
    </cofactor>
</comment>
<evidence type="ECO:0000256" key="2">
    <source>
        <dbReference type="RuleBase" id="RU362039"/>
    </source>
</evidence>
<dbReference type="InterPro" id="IPR000979">
    <property type="entry name" value="Phosphodiesterase_MJ0936/Vps29"/>
</dbReference>
<gene>
    <name evidence="4" type="ORF">BLX24_22600</name>
</gene>
<dbReference type="RefSeq" id="WP_071505487.1">
    <property type="nucleotide sequence ID" value="NZ_MORL01000017.1"/>
</dbReference>